<dbReference type="SUPFAM" id="SSF55347">
    <property type="entry name" value="Glyceraldehyde-3-phosphate dehydrogenase-like, C-terminal domain"/>
    <property type="match status" value="1"/>
</dbReference>
<dbReference type="EMBL" id="RXIC02000025">
    <property type="protein sequence ID" value="KAB1207140.1"/>
    <property type="molecule type" value="Genomic_DNA"/>
</dbReference>
<dbReference type="Pfam" id="PF01118">
    <property type="entry name" value="Semialdhyde_dh"/>
    <property type="match status" value="2"/>
</dbReference>
<dbReference type="SMART" id="SM00859">
    <property type="entry name" value="Semialdhyde_dh"/>
    <property type="match status" value="2"/>
</dbReference>
<feature type="coiled-coil region" evidence="19">
    <location>
        <begin position="1342"/>
        <end position="1376"/>
    </location>
</feature>
<dbReference type="InterPro" id="IPR027417">
    <property type="entry name" value="P-loop_NTPase"/>
</dbReference>
<evidence type="ECO:0000256" key="5">
    <source>
        <dbReference type="ARBA" id="ARBA00022701"/>
    </source>
</evidence>
<dbReference type="GO" id="GO:0005874">
    <property type="term" value="C:microtubule"/>
    <property type="evidence" value="ECO:0007669"/>
    <property type="project" value="UniProtKB-KW"/>
</dbReference>
<proteinExistence type="inferred from homology"/>
<dbReference type="UniPathway" id="UPA00068">
    <property type="reaction ID" value="UER00108"/>
</dbReference>
<evidence type="ECO:0000256" key="13">
    <source>
        <dbReference type="ARBA" id="ARBA00050557"/>
    </source>
</evidence>
<reference evidence="22 23" key="1">
    <citation type="journal article" date="2019" name="Plant Biotechnol. J.">
        <title>The red bayberry genome and genetic basis of sex determination.</title>
        <authorList>
            <person name="Jia H.M."/>
            <person name="Jia H.J."/>
            <person name="Cai Q.L."/>
            <person name="Wang Y."/>
            <person name="Zhao H.B."/>
            <person name="Yang W.F."/>
            <person name="Wang G.Y."/>
            <person name="Li Y.H."/>
            <person name="Zhan D.L."/>
            <person name="Shen Y.T."/>
            <person name="Niu Q.F."/>
            <person name="Chang L."/>
            <person name="Qiu J."/>
            <person name="Zhao L."/>
            <person name="Xie H.B."/>
            <person name="Fu W.Y."/>
            <person name="Jin J."/>
            <person name="Li X.W."/>
            <person name="Jiao Y."/>
            <person name="Zhou C.C."/>
            <person name="Tu T."/>
            <person name="Chai C.Y."/>
            <person name="Gao J.L."/>
            <person name="Fan L.J."/>
            <person name="van de Weg E."/>
            <person name="Wang J.Y."/>
            <person name="Gao Z.S."/>
        </authorList>
    </citation>
    <scope>NUCLEOTIDE SEQUENCE [LARGE SCALE GENOMIC DNA]</scope>
    <source>
        <tissue evidence="22">Leaves</tissue>
    </source>
</reference>
<evidence type="ECO:0000256" key="2">
    <source>
        <dbReference type="ARBA" id="ARBA00013072"/>
    </source>
</evidence>
<keyword evidence="23" id="KW-1185">Reference proteome</keyword>
<feature type="active site" evidence="18">
    <location>
        <position position="4283"/>
    </location>
</feature>
<feature type="coiled-coil region" evidence="19">
    <location>
        <begin position="834"/>
        <end position="868"/>
    </location>
</feature>
<dbReference type="Gene3D" id="3.30.360.10">
    <property type="entry name" value="Dihydrodipicolinate Reductase, domain 2"/>
    <property type="match status" value="1"/>
</dbReference>
<dbReference type="InterPro" id="IPR000706">
    <property type="entry name" value="AGPR_type-1"/>
</dbReference>
<feature type="compositionally biased region" description="Polar residues" evidence="20">
    <location>
        <begin position="4067"/>
        <end position="4082"/>
    </location>
</feature>
<evidence type="ECO:0000256" key="19">
    <source>
        <dbReference type="SAM" id="Coils"/>
    </source>
</evidence>
<dbReference type="OrthoDB" id="3176171at2759"/>
<dbReference type="GO" id="GO:0051287">
    <property type="term" value="F:NAD binding"/>
    <property type="evidence" value="ECO:0007669"/>
    <property type="project" value="InterPro"/>
</dbReference>
<feature type="coiled-coil region" evidence="19">
    <location>
        <begin position="1212"/>
        <end position="1292"/>
    </location>
</feature>
<dbReference type="InterPro" id="IPR001752">
    <property type="entry name" value="Kinesin_motor_dom"/>
</dbReference>
<keyword evidence="6 17" id="KW-0547">Nucleotide-binding</keyword>
<feature type="compositionally biased region" description="Basic and acidic residues" evidence="20">
    <location>
        <begin position="1"/>
        <end position="17"/>
    </location>
</feature>
<dbReference type="GO" id="GO:0070401">
    <property type="term" value="F:NADP+ binding"/>
    <property type="evidence" value="ECO:0007669"/>
    <property type="project" value="InterPro"/>
</dbReference>
<evidence type="ECO:0000256" key="8">
    <source>
        <dbReference type="ARBA" id="ARBA00022857"/>
    </source>
</evidence>
<feature type="coiled-coil region" evidence="19">
    <location>
        <begin position="2405"/>
        <end position="2590"/>
    </location>
</feature>
<keyword evidence="9" id="KW-0560">Oxidoreductase</keyword>
<feature type="region of interest" description="Disordered" evidence="20">
    <location>
        <begin position="148"/>
        <end position="180"/>
    </location>
</feature>
<evidence type="ECO:0000256" key="12">
    <source>
        <dbReference type="ARBA" id="ARBA00034488"/>
    </source>
</evidence>
<dbReference type="PROSITE" id="PS01224">
    <property type="entry name" value="ARGC"/>
    <property type="match status" value="2"/>
</dbReference>
<dbReference type="GO" id="GO:0008017">
    <property type="term" value="F:microtubule binding"/>
    <property type="evidence" value="ECO:0007669"/>
    <property type="project" value="InterPro"/>
</dbReference>
<dbReference type="CDD" id="cd17895">
    <property type="entry name" value="AGPR_1_N"/>
    <property type="match status" value="2"/>
</dbReference>
<feature type="coiled-coil region" evidence="19">
    <location>
        <begin position="4032"/>
        <end position="4059"/>
    </location>
</feature>
<dbReference type="PANTHER" id="PTHR37739">
    <property type="entry name" value="KINESIN-LIKE PROTEIN KIN-12D"/>
    <property type="match status" value="1"/>
</dbReference>
<dbReference type="InterPro" id="IPR019821">
    <property type="entry name" value="Kinesin_motor_CS"/>
</dbReference>
<dbReference type="PROSITE" id="PS00411">
    <property type="entry name" value="KINESIN_MOTOR_1"/>
    <property type="match status" value="1"/>
</dbReference>
<dbReference type="GO" id="GO:0003942">
    <property type="term" value="F:N-acetyl-gamma-glutamyl-phosphate reductase activity"/>
    <property type="evidence" value="ECO:0007669"/>
    <property type="project" value="UniProtKB-EC"/>
</dbReference>
<feature type="coiled-coil region" evidence="19">
    <location>
        <begin position="1999"/>
        <end position="2137"/>
    </location>
</feature>
<feature type="coiled-coil region" evidence="19">
    <location>
        <begin position="3543"/>
        <end position="3728"/>
    </location>
</feature>
<dbReference type="InterPro" id="IPR000534">
    <property type="entry name" value="Semialdehyde_DH_NAD-bd"/>
</dbReference>
<evidence type="ECO:0000256" key="1">
    <source>
        <dbReference type="ARBA" id="ARBA00004862"/>
    </source>
</evidence>
<feature type="coiled-coil region" evidence="19">
    <location>
        <begin position="3838"/>
        <end position="3905"/>
    </location>
</feature>
<comment type="pathway">
    <text evidence="1">Amino-acid biosynthesis; L-arginine biosynthesis; N(2)-acetyl-L-ornithine from L-glutamate: step 3/4.</text>
</comment>
<dbReference type="FunFam" id="3.40.850.10:FF:000033">
    <property type="entry name" value="Kinesin-like protein KIN-12E"/>
    <property type="match status" value="1"/>
</dbReference>
<dbReference type="Gene3D" id="3.40.50.720">
    <property type="entry name" value="NAD(P)-binding Rossmann-like Domain"/>
    <property type="match status" value="2"/>
</dbReference>
<keyword evidence="4" id="KW-0028">Amino-acid biosynthesis</keyword>
<comment type="caution">
    <text evidence="22">The sequence shown here is derived from an EMBL/GenBank/DDBJ whole genome shotgun (WGS) entry which is preliminary data.</text>
</comment>
<comment type="catalytic activity">
    <reaction evidence="13">
        <text>N-acetyl-L-glutamate 5-semialdehyde + phosphate + NADP(+) = N-acetyl-L-glutamyl 5-phosphate + NADPH + H(+)</text>
        <dbReference type="Rhea" id="RHEA:21588"/>
        <dbReference type="ChEBI" id="CHEBI:15378"/>
        <dbReference type="ChEBI" id="CHEBI:29123"/>
        <dbReference type="ChEBI" id="CHEBI:43474"/>
        <dbReference type="ChEBI" id="CHEBI:57783"/>
        <dbReference type="ChEBI" id="CHEBI:57936"/>
        <dbReference type="ChEBI" id="CHEBI:58349"/>
        <dbReference type="EC" id="1.2.1.38"/>
    </reaction>
</comment>
<keyword evidence="3" id="KW-0055">Arginine biosynthesis</keyword>
<feature type="compositionally biased region" description="Polar residues" evidence="20">
    <location>
        <begin position="30"/>
        <end position="46"/>
    </location>
</feature>
<dbReference type="CDD" id="cd23934">
    <property type="entry name" value="AGPR_1_C"/>
    <property type="match status" value="1"/>
</dbReference>
<evidence type="ECO:0000256" key="18">
    <source>
        <dbReference type="PROSITE-ProRule" id="PRU10010"/>
    </source>
</evidence>
<evidence type="ECO:0000256" key="17">
    <source>
        <dbReference type="PROSITE-ProRule" id="PRU00283"/>
    </source>
</evidence>
<dbReference type="SMART" id="SM00129">
    <property type="entry name" value="KISc"/>
    <property type="match status" value="1"/>
</dbReference>
<feature type="domain" description="Kinesin motor" evidence="21">
    <location>
        <begin position="228"/>
        <end position="565"/>
    </location>
</feature>
<evidence type="ECO:0000256" key="3">
    <source>
        <dbReference type="ARBA" id="ARBA00022571"/>
    </source>
</evidence>
<evidence type="ECO:0000256" key="11">
    <source>
        <dbReference type="ARBA" id="ARBA00023175"/>
    </source>
</evidence>
<dbReference type="EC" id="1.2.1.38" evidence="2"/>
<comment type="similarity">
    <text evidence="14">Belongs to the NAGSA dehydrogenase family. Type 1 subfamily.</text>
</comment>
<dbReference type="GO" id="GO:0007018">
    <property type="term" value="P:microtubule-based movement"/>
    <property type="evidence" value="ECO:0007669"/>
    <property type="project" value="InterPro"/>
</dbReference>
<dbReference type="PROSITE" id="PS50067">
    <property type="entry name" value="KINESIN_MOTOR_2"/>
    <property type="match status" value="1"/>
</dbReference>
<dbReference type="InterPro" id="IPR036291">
    <property type="entry name" value="NAD(P)-bd_dom_sf"/>
</dbReference>
<keyword evidence="5" id="KW-0493">Microtubule</keyword>
<dbReference type="InterPro" id="IPR036961">
    <property type="entry name" value="Kinesin_motor_dom_sf"/>
</dbReference>
<comment type="similarity">
    <text evidence="12">Belongs to the TRAFAC class myosin-kinesin ATPase superfamily. Kinesin family. KIN-12 subfamily.</text>
</comment>
<sequence>MLRDFKLLRRNSGKNEEIENIPVSPKDLSAFQNGTDLSRPPLNTIQEPIKHPKQEQEAAFRRGVERTPTKAKGKISDPTLPLRTPDKHGVGFSGKNRFGWAQKHELGTITGDSRDDGGNYAVQVKACVGTGNGGLVSMTPRTNRVVGRATSSYSESNSTQSTPTKSVSKPSSSGIRSRVDGNVSARAGNIAALYKGCPISSGPATAVSTVEVPHFDLKEDPSFWMEHNVQVLIRARPLNSMEKSTNGYSRCLRQESAQSVTWIGQPETRFTFDHVACETVEQETLFRMVGLPMVENCLSGYNSCMFAYGQTGSGKTYTMLGEIDDLEVKPSPHRGMTPRIFEFLFARIQAEEESRKDEKLKYTCKCSFLEIYNEQIADLLDPSSTNLLLREDVKKGVYVENLSEFEVQTVGEILRLLTQGSSNRRVAATNMNRESSRSHSVFTCIIECKWEKDSTTNLRFARLNLVDLAGSERQKTSGAEGERLKEAANINKSLSTLGHVIMVLVDVAHGKLRHVPYRDSRLTFLLQDSLGGNSKTTIIANVSPSICCAAETLNTLKFAQRAKLIQNNAVVNEDSTGDVIALQHQIRLLKEELSVLKRQNVSRSLSFGLATIKDKLPEQENARIENELDMDLQQNESKGIVRLSTKQLKSLETTLAGSLRREQMAEMSIKQLEAEVEQLNRLVRQREEDARCSKMMLRFREDKIQRMESLLGGSTPADAFLLEENRSLSDEIQLLQAKVDKNPEVTRFALENIRLLEQLRRYQEFYEEGEREVLLAEVSMLREQLLQFLDGNANQHNDPNFNTQPRCLPMQEAICISKENGSFPVELKNTLDELEECRHQLNSCLDDNAKLRRELDDLRSMFENIKSESYDHAGIIKTIEDSAKGPAVEDEVFEAVQNGNLEGKHESLLIKHAEEIVNLQLELDVLKIIVKEERSSCHEMEERAMCYTRDLQMMKEKLLLMSKQWEDARCELEEAKSVIEALESQQILSINEMEDLRTSNSHYLQLLSKQEVEIMALKDEFAFKELQNHSPLACRESNDPPLQAKMKRMQASLEKAKRLNNWYQGDRANQVSNEEEMDEVRKQAEAETAEVIVCLQEELRILQQQVQESHLTEMEMKKATVLLETQLKEVQEQLYLKTADNKSLNQKLEEKDRELLTLSEEWNLLTSEIEEILADGCEALINASDELELISSSFPHKRIWISDQVGRMIRIISEKELLIEELRRCLEDTNNKKSDVECMLKSLRGAAMVITEAHQQECNEKEKEILQLISELNTKTSTIAKLEDRMKLAEDQIGKASLCATVAFVIVNRLSEMNLTYLDTLKHKDFQLSEAAEMNLRKDALLSDQAAMIEEAEKRAQSLREEVKELEGTCGILREKLSQKQEHSYALEQKLKAIQENDLLMAQEKLTELKSGVSTLRSCMSTCVEQYGSPERNDSQEVCSSFDGDGEGLTDAVINEVSDVDLNCVEDLGLDTSEDSIVGKSMCYFSHDGKNLKSTGIRKNVSNRDVTIVLLKNEIESALESLKEVQAEMVNLRNEKNQMCISEKRSQESMKCLTTQVLKLETAMCYFEKQSGLKMEAFSHKLNAFEQTVEEARSQWCRTKELLELEVGDAKIVAAQKAAEASCIFAKFEEAQNTTKDADIMINRLLLANEQMKLDIETLKGSEAMLLKEVQSLQAINDLKHQQFQNLEKQLGSDLTEARALVMELEGVITEFQTTFTQTFMSLGCDFRCVKSLLVNSTKLVHSWLEGVWSQIIVKDSAVSVLHLCHMGILLETVTGLNAENGLLQHGLCESNSVISDLREHNNKSRRELEMCRILKGKLLSDIKNSFDKISRKEEETGELSVKVSTFEKKISDLQLQEELMLQRSNYMGSQLARLIKELDLSNSDVLAYLLDQEKMLKYKEEVLESEADLFMVDQCSKDFESLILALTLEEIALQKAHSEREYLKCCSVLELLKQEIIFGKVDAEMKVQFLLDQEFEVSLLQKQIQQVNLERKDMLSRLNVSSSRISQVEEVNKALEQQIWLLQDVTSSNNRLKNELGEVNEMKVKLLNQVRAHEAEHKNLLNDLNTKESALAFSSNEISALDEKNQELQKNIWVMESLLHKLQNELDMKNADLCKMSSLADENESLKSENLKLKAEKSLVLRDLEQKSSNFESSFNHVVLLQTDLEMKNVEMKELQNSQSIVLEELSSKTRDCHNYVNHANSLKEENAFLRKEICSIKESMHEGLSILSLNIIKCIDTVETVDMMGSRDVVSENLTLHAELVRKEDVLKGLLFDLSLLQESASNTKDRKDEIEEMAFSVEALEDELTVRTGELDQALANSQMLEAQLQAKMDHISVLELDLSKERESLKTLSSENLELRAHIEDVLAAKGSLEEGLAEKKKITETLEMELSEMSNAIGLMNDSIQSLMSNMNELASERDLLRVEVNSWKEKLERAQALTDENEALAVEAQQIAESRQIYAEDKEAEVKLLEKSVEELEYTINVLENKVNILKGEAERQHLQREELELELHAVKHQMQNVQNADSDMKRYLDEKEKILQEALTQKQNLERGMAEKDAEISQLKAYLSELNLHAEAQASEYKQKFKALEAMVEQVKPEGHSTHVMNYSSNKSEKYATKSRGSGSPFKCIGLGLGQQIKSENDEELTAAKLRIEELECLAVSRQKEIFALNARLAAAESMTHDVIRDLLGVKLDMTNYVLLELEVGDAKIVAAQKAAEASCIFAKFEEAQNTTKDADIMINRLLLANEQMKLDIETLKGSEAMLLKEVQSLQAINDLKHQQFQNLEKQLGSDLTEARALVMELEGVITEFQTTFTQTFMSLGCDFRCVKSLLVNSTKLVHSWLEGVWSQIIVKDSAVSVLHLCHMGILLETVTGLNAENGLLQHGLCESNSVISDLREHNNKSRRELEMCRILKGKLLSDIKNSFDKISRKEEETGELSVKVSTFEKKISDLQLQEELMLQRSNYMGSQLARLIKELDLSNSDVLAYLLDQEKMLKYKEEVLESEADLFMVDQCSKDFESLILALTLEEIALQKAHSEREYLKCCSVLELLKQEIIFGKVDAEMKVQFLLDQEFEVSLLQKQIQQVNLERKDMLSRLNVSSSRISQVEEVNKALEQQIWLLQDVTSSNNRLKNELGEVNEMKVKLLNQVRAHEAEHKNLLNDLNTKESALAFSSNEISALDEKNQELQKNIWVMESLLHKLQNELDMKNADLCKMSSLADENESLKSENLKLKAEKSLVLRDLEQKSSNFESSFNHVVLLQTDLEMKNVEMKELQNSQSIVLEELSSKTRDCHNYVNHANSLKEENAFLRKEICSIKESMHEGLSILSLNIIKCIDTVETVDMMGSRLVNMLKENSSSSVDKMSPEIYENIERTSKLIEEFDCLECHARDVVSENLTLHAELVRKEDVLKGLLFDLSLLQESASNTKDRKDEIEEMAFSVEALEDELTVRTGELDQALANSQMLEAQLQAKMDHISVLELDLSKERESLKTLSSENLELRAHIEDVLAAKGSLEEGLAEKKKITETLEMELSEMSNAIGLMNDSIQSLMSNMNELASERDLLRVEVNSWKEKLERAQALTDENEALAVEAQQIAESRQIYAEDKEAEVKLLEKSVEELEYTINVLENKVNILKGEAERQHLQREELELELHAVKHQMQNVQNADSDMKRYLDEKEKILQEALTQKQNLERGMAEKDAEISQLKAYLSELNLHAEAQASEYKQKFKALEAMVEQVKPEGHSTHVMNYSSNKSEKYATKSRGSGSPFKCIGLGLGQQIKSENDEELTAAKLRIEELECLAVSRQKEIFALNARLAAAESMTHDVIRDLLGVKLDMTNYVSLLDNEQVQKITEKARLHNLESQEKDQEVAKLRKQLNEFVEERRGWLEAIDRKQAEMVAAQIALEKLRQRDQLLKTENEMFKMENLNHKQRVMELEGEEENNKLKLQNEDLSGKLRRTEVVLSRVKEELARFRASMGRNPNIDYDEEHRLRSKLKETEEEKVQIAQTLLGLCTSVLKVAGVTKPASNVSPPDAEEALELLKNRFTTLERELQDLKCKNKITTERTRLTELRPQSSPTNARTDESCQTPRRKMSTAALSSICFDTGCFWKDVAKASKVKKENEGKMFVKCALNATTQKSDKAVRIGVLGASGYTGSEIVRLLANHPHFGITLMTADRKAGQSIGSVFPHLVTQDLPDMVAIKDANFSDVDAVFCCLPHGTTQEIIKGLPKGLKIVDLSADFRLRHISEYEEWYGQAHRAPDLQKEAVYGLTEILREEIKDARLVANPGCYPTSIQLPLVPLIKIVRLLANHPHFGITLMTADRKAGQSIGSVFPHLVTQDLPDMVAIKDANFSDVDAVFCCLPHGTTQEIIKGLPKGLKIVDLSADFRLRHISEYEEWYGQAHRAPDLQKEAVYGLTEILREEIKDARLVANPGCYPTSIQLPLVPLIKANLIELRNIIIDAKSGVSGAGRGAKEANLYTEISEGIYSYGITRHRHVPEVEQGLSDAAHSKIKISFTPHLMPMSRGMQSTIYVEMASGVTMEDLYQQLKISYEDEEFVVLLERGVVPHTQNVRGSNYCLINVFPDRIPGRAIIISVIDNLVKGASGQALQNLNVMMGYAENTGLLYQPLFP</sequence>
<dbReference type="GO" id="GO:0006526">
    <property type="term" value="P:L-arginine biosynthetic process"/>
    <property type="evidence" value="ECO:0007669"/>
    <property type="project" value="UniProtKB-UniPathway"/>
</dbReference>
<dbReference type="SUPFAM" id="SSF51735">
    <property type="entry name" value="NAD(P)-binding Rossmann-fold domains"/>
    <property type="match status" value="2"/>
</dbReference>
<feature type="coiled-coil region" evidence="19">
    <location>
        <begin position="662"/>
        <end position="689"/>
    </location>
</feature>
<dbReference type="HAMAP" id="MF_00150">
    <property type="entry name" value="ArgC_type1"/>
    <property type="match status" value="1"/>
</dbReference>
<feature type="compositionally biased region" description="Basic and acidic residues" evidence="20">
    <location>
        <begin position="48"/>
        <end position="68"/>
    </location>
</feature>
<dbReference type="Pfam" id="PF00225">
    <property type="entry name" value="Kinesin"/>
    <property type="match status" value="1"/>
</dbReference>
<dbReference type="PRINTS" id="PR00380">
    <property type="entry name" value="KINESINHEAVY"/>
</dbReference>
<evidence type="ECO:0000256" key="14">
    <source>
        <dbReference type="ARBA" id="ARBA00060921"/>
    </source>
</evidence>
<dbReference type="GO" id="GO:0005524">
    <property type="term" value="F:ATP binding"/>
    <property type="evidence" value="ECO:0007669"/>
    <property type="project" value="UniProtKB-UniRule"/>
</dbReference>
<feature type="compositionally biased region" description="Low complexity" evidence="20">
    <location>
        <begin position="150"/>
        <end position="173"/>
    </location>
</feature>
<dbReference type="InterPro" id="IPR044986">
    <property type="entry name" value="KIF15/KIN-12"/>
</dbReference>
<feature type="binding site" evidence="17">
    <location>
        <begin position="309"/>
        <end position="316"/>
    </location>
    <ligand>
        <name>ATP</name>
        <dbReference type="ChEBI" id="CHEBI:30616"/>
    </ligand>
</feature>
<evidence type="ECO:0000256" key="6">
    <source>
        <dbReference type="ARBA" id="ARBA00022741"/>
    </source>
</evidence>
<dbReference type="NCBIfam" id="TIGR01850">
    <property type="entry name" value="argC"/>
    <property type="match status" value="1"/>
</dbReference>
<evidence type="ECO:0000256" key="7">
    <source>
        <dbReference type="ARBA" id="ARBA00022840"/>
    </source>
</evidence>
<feature type="region of interest" description="Disordered" evidence="20">
    <location>
        <begin position="1"/>
        <end position="95"/>
    </location>
</feature>
<feature type="coiled-coil region" evidence="19">
    <location>
        <begin position="1508"/>
        <end position="1542"/>
    </location>
</feature>
<dbReference type="Gene3D" id="3.40.850.10">
    <property type="entry name" value="Kinesin motor domain"/>
    <property type="match status" value="1"/>
</dbReference>
<evidence type="ECO:0000256" key="9">
    <source>
        <dbReference type="ARBA" id="ARBA00023002"/>
    </source>
</evidence>
<feature type="region of interest" description="Disordered" evidence="20">
    <location>
        <begin position="4065"/>
        <end position="4084"/>
    </location>
</feature>
<dbReference type="PANTHER" id="PTHR37739:SF8">
    <property type="entry name" value="KINESIN-LIKE PROTEIN KIN-12D"/>
    <property type="match status" value="1"/>
</dbReference>
<name>A0A6A1V7I0_9ROSI</name>
<evidence type="ECO:0000256" key="15">
    <source>
        <dbReference type="ARBA" id="ARBA00067665"/>
    </source>
</evidence>
<evidence type="ECO:0000256" key="16">
    <source>
        <dbReference type="ARBA" id="ARBA00076903"/>
    </source>
</evidence>
<feature type="coiled-coil region" evidence="19">
    <location>
        <begin position="3095"/>
        <end position="3233"/>
    </location>
</feature>
<feature type="coiled-coil region" evidence="19">
    <location>
        <begin position="937"/>
        <end position="985"/>
    </location>
</feature>
<dbReference type="Pfam" id="PF22698">
    <property type="entry name" value="Semialdhyde_dhC_1"/>
    <property type="match status" value="1"/>
</dbReference>
<dbReference type="Proteomes" id="UP000516437">
    <property type="component" value="Chromosome 7"/>
</dbReference>
<evidence type="ECO:0000256" key="10">
    <source>
        <dbReference type="ARBA" id="ARBA00023054"/>
    </source>
</evidence>
<evidence type="ECO:0000256" key="4">
    <source>
        <dbReference type="ARBA" id="ARBA00022605"/>
    </source>
</evidence>
<dbReference type="InterPro" id="IPR023013">
    <property type="entry name" value="AGPR_AS"/>
</dbReference>
<accession>A0A6A1V7I0</accession>
<keyword evidence="7 17" id="KW-0067">ATP-binding</keyword>
<evidence type="ECO:0000313" key="23">
    <source>
        <dbReference type="Proteomes" id="UP000516437"/>
    </source>
</evidence>
<evidence type="ECO:0000259" key="21">
    <source>
        <dbReference type="PROSITE" id="PS50067"/>
    </source>
</evidence>
<keyword evidence="10 19" id="KW-0175">Coiled coil</keyword>
<organism evidence="22 23">
    <name type="scientific">Morella rubra</name>
    <name type="common">Chinese bayberry</name>
    <dbReference type="NCBI Taxonomy" id="262757"/>
    <lineage>
        <taxon>Eukaryota</taxon>
        <taxon>Viridiplantae</taxon>
        <taxon>Streptophyta</taxon>
        <taxon>Embryophyta</taxon>
        <taxon>Tracheophyta</taxon>
        <taxon>Spermatophyta</taxon>
        <taxon>Magnoliopsida</taxon>
        <taxon>eudicotyledons</taxon>
        <taxon>Gunneridae</taxon>
        <taxon>Pentapetalae</taxon>
        <taxon>rosids</taxon>
        <taxon>fabids</taxon>
        <taxon>Fagales</taxon>
        <taxon>Myricaceae</taxon>
        <taxon>Morella</taxon>
    </lineage>
</organism>
<keyword evidence="8" id="KW-0521">NADP</keyword>
<dbReference type="InterPro" id="IPR058924">
    <property type="entry name" value="AGPR_dimerisation_dom"/>
</dbReference>
<dbReference type="FunFam" id="3.30.360.10:FF:000014">
    <property type="entry name" value="N-acetyl-gamma-glutamyl-phosphate reductase"/>
    <property type="match status" value="1"/>
</dbReference>
<dbReference type="GO" id="GO:0003777">
    <property type="term" value="F:microtubule motor activity"/>
    <property type="evidence" value="ECO:0007669"/>
    <property type="project" value="InterPro"/>
</dbReference>
<gene>
    <name evidence="22" type="ORF">CJ030_MR7G011461</name>
</gene>
<evidence type="ECO:0000313" key="22">
    <source>
        <dbReference type="EMBL" id="KAB1207140.1"/>
    </source>
</evidence>
<protein>
    <recommendedName>
        <fullName evidence="15">Probable N-acetyl-gamma-glutamyl-phosphate reductase, chloroplastic</fullName>
        <ecNumber evidence="2">1.2.1.38</ecNumber>
    </recommendedName>
    <alternativeName>
        <fullName evidence="16">N-acetyl-glutamate semialdehyde dehydrogenase</fullName>
    </alternativeName>
</protein>
<evidence type="ECO:0000256" key="20">
    <source>
        <dbReference type="SAM" id="MobiDB-lite"/>
    </source>
</evidence>
<dbReference type="SUPFAM" id="SSF52540">
    <property type="entry name" value="P-loop containing nucleoside triphosphate hydrolases"/>
    <property type="match status" value="1"/>
</dbReference>
<keyword evidence="11 17" id="KW-0505">Motor protein</keyword>
<feature type="active site" evidence="18">
    <location>
        <position position="4429"/>
    </location>
</feature>